<evidence type="ECO:0000313" key="3">
    <source>
        <dbReference type="EMBL" id="MCU5746916.1"/>
    </source>
</evidence>
<dbReference type="InterPro" id="IPR029044">
    <property type="entry name" value="Nucleotide-diphossugar_trans"/>
</dbReference>
<proteinExistence type="inferred from homology"/>
<dbReference type="EMBL" id="JAOPKZ010000016">
    <property type="protein sequence ID" value="MCU5746916.1"/>
    <property type="molecule type" value="Genomic_DNA"/>
</dbReference>
<dbReference type="PANTHER" id="PTHR22916:SF3">
    <property type="entry name" value="UDP-GLCNAC:BETAGAL BETA-1,3-N-ACETYLGLUCOSAMINYLTRANSFERASE-LIKE PROTEIN 1"/>
    <property type="match status" value="1"/>
</dbReference>
<comment type="caution">
    <text evidence="3">The sequence shown here is derived from an EMBL/GenBank/DDBJ whole genome shotgun (WGS) entry which is preliminary data.</text>
</comment>
<feature type="domain" description="Glycosyltransferase 2-like" evidence="2">
    <location>
        <begin position="4"/>
        <end position="140"/>
    </location>
</feature>
<evidence type="ECO:0000256" key="1">
    <source>
        <dbReference type="ARBA" id="ARBA00006739"/>
    </source>
</evidence>
<evidence type="ECO:0000259" key="2">
    <source>
        <dbReference type="Pfam" id="PF00535"/>
    </source>
</evidence>
<dbReference type="RefSeq" id="WP_262856610.1">
    <property type="nucleotide sequence ID" value="NZ_JAOPKZ010000016.1"/>
</dbReference>
<dbReference type="CDD" id="cd00761">
    <property type="entry name" value="Glyco_tranf_GTA_type"/>
    <property type="match status" value="1"/>
</dbReference>
<dbReference type="InterPro" id="IPR001173">
    <property type="entry name" value="Glyco_trans_2-like"/>
</dbReference>
<protein>
    <submittedName>
        <fullName evidence="3">Glycosyltransferase family 2 protein</fullName>
    </submittedName>
</protein>
<accession>A0ABT2QSE8</accession>
<name>A0ABT2QSE8_9STAP</name>
<dbReference type="Proteomes" id="UP001209553">
    <property type="component" value="Unassembled WGS sequence"/>
</dbReference>
<reference evidence="3 4" key="1">
    <citation type="journal article" date="2023" name="Int. J. Syst. Evol. Microbiol.">
        <title>Streptococcus sciuri sp. nov., Staphylococcus marylandisciuri sp. nov. and Staphylococcus americanisciuri sp. nov., isolated from faeces of eastern grey squirrel (Sciurus carolinensis).</title>
        <authorList>
            <person name="Volokhov D.V."/>
            <person name="Zagorodnyaya T.A."/>
            <person name="Furtak V.A."/>
            <person name="Nattanmai G."/>
            <person name="Randall L."/>
            <person name="Jose S."/>
            <person name="Gao Y."/>
            <person name="Eisenberg T."/>
            <person name="Delmonte P."/>
            <person name="Blom J."/>
            <person name="Mitchell K.K."/>
        </authorList>
    </citation>
    <scope>NUCLEOTIDE SEQUENCE [LARGE SCALE GENOMIC DNA]</scope>
    <source>
        <strain evidence="3 4">SQ8-PEA</strain>
    </source>
</reference>
<keyword evidence="4" id="KW-1185">Reference proteome</keyword>
<dbReference type="PANTHER" id="PTHR22916">
    <property type="entry name" value="GLYCOSYLTRANSFERASE"/>
    <property type="match status" value="1"/>
</dbReference>
<gene>
    <name evidence="3" type="ORF">N9R04_09525</name>
</gene>
<dbReference type="Gene3D" id="3.90.550.10">
    <property type="entry name" value="Spore Coat Polysaccharide Biosynthesis Protein SpsA, Chain A"/>
    <property type="match status" value="1"/>
</dbReference>
<comment type="similarity">
    <text evidence="1">Belongs to the glycosyltransferase 2 family.</text>
</comment>
<dbReference type="SUPFAM" id="SSF53448">
    <property type="entry name" value="Nucleotide-diphospho-sugar transferases"/>
    <property type="match status" value="1"/>
</dbReference>
<evidence type="ECO:0000313" key="4">
    <source>
        <dbReference type="Proteomes" id="UP001209553"/>
    </source>
</evidence>
<organism evidence="3 4">
    <name type="scientific">Staphylococcus marylandisciuri</name>
    <dbReference type="NCBI Taxonomy" id="2981529"/>
    <lineage>
        <taxon>Bacteria</taxon>
        <taxon>Bacillati</taxon>
        <taxon>Bacillota</taxon>
        <taxon>Bacilli</taxon>
        <taxon>Bacillales</taxon>
        <taxon>Staphylococcaceae</taxon>
        <taxon>Staphylococcus</taxon>
    </lineage>
</organism>
<dbReference type="Pfam" id="PF00535">
    <property type="entry name" value="Glycos_transf_2"/>
    <property type="match status" value="1"/>
</dbReference>
<sequence>MKLSIIIPIFNAEHTIERAIRSIDTEVSHEIICVNDGSTDDSLQVINKIARENLNIKVINQDNQGAAAARNHGLEQMTGDVFMFLDADDEFLTCRIDHMLKYYEKHEDVEIVIGQMAREEHGTWVPIPTHQAIREEKVVNLSEYPEIMQSIGPGAKLFSQRFKDLRFDTDVTFCEEHTFIVQAFKKARDIQIIPNLIYGYNLEANSVTASRVGRFEEYLHDAQTVRSRVMEILRLPAEKLYYSYRMDHLIVSYLIQNYLTEHRQLTRSIVEKVIHYIKHMNSTDYDGGALFRIVDAVEQAGTGWTKDIYSIWREGLINTGIGRPHYYIFKAKVLPKKVKFSSKQKAKKILKR</sequence>